<dbReference type="EMBL" id="ABEXCJ050000001">
    <property type="protein sequence ID" value="EMR4588557.1"/>
    <property type="molecule type" value="Genomic_DNA"/>
</dbReference>
<reference evidence="2" key="1">
    <citation type="submission" date="2024-02" db="EMBL/GenBank/DDBJ databases">
        <authorList>
            <consortium name="Clinical and Environmental Microbiology Branch: Whole genome sequencing antimicrobial resistance pathogens in the healthcare setting"/>
        </authorList>
    </citation>
    <scope>NUCLEOTIDE SEQUENCE</scope>
    <source>
        <strain evidence="2">2020QW-00022</strain>
    </source>
</reference>
<sequence>MIKKEMIMMNKNMIKTENWPICEMNIFPSTMDETRLWLEEMDMLLARRNEFVLIYPPVVKKEKPSSEDMQSMKYVRRWLKDTKEAMEQHCRALVVTLQPDGRDKEEMERMAPMLSALYGPQVLIAADGTTAKEQAQSVLA</sequence>
<dbReference type="EMBL" id="ABEXCJ040000001">
    <property type="protein sequence ID" value="ELR5216370.1"/>
    <property type="molecule type" value="Genomic_DNA"/>
</dbReference>
<dbReference type="OrthoDB" id="6466151at2"/>
<organism evidence="2">
    <name type="scientific">Providencia rettgeri</name>
    <dbReference type="NCBI Taxonomy" id="587"/>
    <lineage>
        <taxon>Bacteria</taxon>
        <taxon>Pseudomonadati</taxon>
        <taxon>Pseudomonadota</taxon>
        <taxon>Gammaproteobacteria</taxon>
        <taxon>Enterobacterales</taxon>
        <taxon>Morganellaceae</taxon>
        <taxon>Providencia</taxon>
    </lineage>
</organism>
<accession>A0A3R8W7G5</accession>
<protein>
    <submittedName>
        <fullName evidence="2">Uncharacterized protein</fullName>
    </submittedName>
</protein>
<proteinExistence type="predicted"/>
<evidence type="ECO:0000313" key="2">
    <source>
        <dbReference type="EMBL" id="EMR4588557.1"/>
    </source>
</evidence>
<name>A0A3R8W7G5_PRORE</name>
<gene>
    <name evidence="2" type="ORF">M0K77_000832</name>
    <name evidence="1" type="ORF">M0K77_RS04160</name>
</gene>
<dbReference type="AlphaFoldDB" id="A0A3R8W7G5"/>
<evidence type="ECO:0000313" key="1">
    <source>
        <dbReference type="EMBL" id="ELR5216370.1"/>
    </source>
</evidence>
<comment type="caution">
    <text evidence="2">The sequence shown here is derived from an EMBL/GenBank/DDBJ whole genome shotgun (WGS) entry which is preliminary data.</text>
</comment>